<proteinExistence type="predicted"/>
<dbReference type="Proteomes" id="UP000440716">
    <property type="component" value="Unassembled WGS sequence"/>
</dbReference>
<name>A0A7K1RKB0_AGRVI</name>
<reference evidence="2 3" key="1">
    <citation type="submission" date="2019-12" db="EMBL/GenBank/DDBJ databases">
        <title>Whole-genome sequencing of Allorhizobium vitis.</title>
        <authorList>
            <person name="Gan H.M."/>
            <person name="Szegedi E."/>
            <person name="Burr T."/>
            <person name="Savka M.A."/>
        </authorList>
    </citation>
    <scope>NUCLEOTIDE SEQUENCE [LARGE SCALE GENOMIC DNA]</scope>
    <source>
        <strain evidence="2 3">CG415</strain>
    </source>
</reference>
<evidence type="ECO:0000313" key="3">
    <source>
        <dbReference type="Proteomes" id="UP000440716"/>
    </source>
</evidence>
<sequence>MRARRDRIRIEVFPPSDTSEPEDVRVRMADEAVMALARLIGRQMAREHFKRTRAKEAKTQSRKLNNRP</sequence>
<protein>
    <submittedName>
        <fullName evidence="2">Uncharacterized protein</fullName>
    </submittedName>
</protein>
<accession>A0A7K1RKB0</accession>
<gene>
    <name evidence="2" type="ORF">GOZ88_20380</name>
</gene>
<evidence type="ECO:0000256" key="1">
    <source>
        <dbReference type="SAM" id="MobiDB-lite"/>
    </source>
</evidence>
<dbReference type="RefSeq" id="WP_156592268.1">
    <property type="nucleotide sequence ID" value="NZ_WPHU01000009.1"/>
</dbReference>
<organism evidence="2 3">
    <name type="scientific">Agrobacterium vitis</name>
    <name type="common">Rhizobium vitis</name>
    <dbReference type="NCBI Taxonomy" id="373"/>
    <lineage>
        <taxon>Bacteria</taxon>
        <taxon>Pseudomonadati</taxon>
        <taxon>Pseudomonadota</taxon>
        <taxon>Alphaproteobacteria</taxon>
        <taxon>Hyphomicrobiales</taxon>
        <taxon>Rhizobiaceae</taxon>
        <taxon>Rhizobium/Agrobacterium group</taxon>
        <taxon>Agrobacterium</taxon>
    </lineage>
</organism>
<comment type="caution">
    <text evidence="2">The sequence shown here is derived from an EMBL/GenBank/DDBJ whole genome shotgun (WGS) entry which is preliminary data.</text>
</comment>
<dbReference type="EMBL" id="WPHU01000009">
    <property type="protein sequence ID" value="MVA58464.1"/>
    <property type="molecule type" value="Genomic_DNA"/>
</dbReference>
<dbReference type="AlphaFoldDB" id="A0A7K1RKB0"/>
<evidence type="ECO:0000313" key="2">
    <source>
        <dbReference type="EMBL" id="MVA58464.1"/>
    </source>
</evidence>
<feature type="region of interest" description="Disordered" evidence="1">
    <location>
        <begin position="46"/>
        <end position="68"/>
    </location>
</feature>